<evidence type="ECO:0008006" key="5">
    <source>
        <dbReference type="Google" id="ProtNLM"/>
    </source>
</evidence>
<feature type="compositionally biased region" description="Low complexity" evidence="2">
    <location>
        <begin position="38"/>
        <end position="51"/>
    </location>
</feature>
<evidence type="ECO:0000313" key="4">
    <source>
        <dbReference type="Proteomes" id="UP001498398"/>
    </source>
</evidence>
<feature type="region of interest" description="Disordered" evidence="2">
    <location>
        <begin position="1"/>
        <end position="57"/>
    </location>
</feature>
<reference evidence="3 4" key="1">
    <citation type="submission" date="2024-01" db="EMBL/GenBank/DDBJ databases">
        <title>A draft genome for the cacao thread blight pathogen Marasmiellus scandens.</title>
        <authorList>
            <person name="Baruah I.K."/>
            <person name="Leung J."/>
            <person name="Bukari Y."/>
            <person name="Amoako-Attah I."/>
            <person name="Meinhardt L.W."/>
            <person name="Bailey B.A."/>
            <person name="Cohen S.P."/>
        </authorList>
    </citation>
    <scope>NUCLEOTIDE SEQUENCE [LARGE SCALE GENOMIC DNA]</scope>
    <source>
        <strain evidence="3 4">GH-19</strain>
    </source>
</reference>
<proteinExistence type="inferred from homology"/>
<protein>
    <recommendedName>
        <fullName evidence="5">EF-hand domain-containing protein</fullName>
    </recommendedName>
</protein>
<evidence type="ECO:0000256" key="1">
    <source>
        <dbReference type="ARBA" id="ARBA00006765"/>
    </source>
</evidence>
<gene>
    <name evidence="3" type="ORF">VKT23_012522</name>
</gene>
<feature type="compositionally biased region" description="Polar residues" evidence="2">
    <location>
        <begin position="1"/>
        <end position="16"/>
    </location>
</feature>
<keyword evidence="4" id="KW-1185">Reference proteome</keyword>
<comment type="caution">
    <text evidence="3">The sequence shown here is derived from an EMBL/GenBank/DDBJ whole genome shotgun (WGS) entry which is preliminary data.</text>
</comment>
<evidence type="ECO:0000313" key="3">
    <source>
        <dbReference type="EMBL" id="KAK7451190.1"/>
    </source>
</evidence>
<evidence type="ECO:0000256" key="2">
    <source>
        <dbReference type="SAM" id="MobiDB-lite"/>
    </source>
</evidence>
<feature type="region of interest" description="Disordered" evidence="2">
    <location>
        <begin position="361"/>
        <end position="381"/>
    </location>
</feature>
<dbReference type="Pfam" id="PF05042">
    <property type="entry name" value="Caleosin"/>
    <property type="match status" value="1"/>
</dbReference>
<dbReference type="PANTHER" id="PTHR31495:SF20">
    <property type="entry name" value="CALEOSIN-RELATED FAMILY PROTEIN"/>
    <property type="match status" value="1"/>
</dbReference>
<dbReference type="PANTHER" id="PTHR31495">
    <property type="entry name" value="PEROXYGENASE 3-RELATED"/>
    <property type="match status" value="1"/>
</dbReference>
<comment type="similarity">
    <text evidence="1">Belongs to the caleosin family.</text>
</comment>
<dbReference type="EMBL" id="JBANRG010000031">
    <property type="protein sequence ID" value="KAK7451190.1"/>
    <property type="molecule type" value="Genomic_DNA"/>
</dbReference>
<organism evidence="3 4">
    <name type="scientific">Marasmiellus scandens</name>
    <dbReference type="NCBI Taxonomy" id="2682957"/>
    <lineage>
        <taxon>Eukaryota</taxon>
        <taxon>Fungi</taxon>
        <taxon>Dikarya</taxon>
        <taxon>Basidiomycota</taxon>
        <taxon>Agaricomycotina</taxon>
        <taxon>Agaricomycetes</taxon>
        <taxon>Agaricomycetidae</taxon>
        <taxon>Agaricales</taxon>
        <taxon>Marasmiineae</taxon>
        <taxon>Omphalotaceae</taxon>
        <taxon>Marasmiellus</taxon>
    </lineage>
</organism>
<accession>A0ABR1J5C8</accession>
<dbReference type="InterPro" id="IPR007736">
    <property type="entry name" value="Caleosin-related"/>
</dbReference>
<sequence>MSFVSNSLSGAANTAKSGLGTDPKPADKSQNQETDNRSPQGQAQTSGQQSGEGFLSGFKNAGTAVGNTFQSGVNSSSAFAQSGVNFTADLAKGGAQLASDAASAGVSISQSVAKAGLDTSANVIGGTADLAGTAIGGIVNTAAETSGKVFEPVASGLKAIEGFDKLGEGLEAINGLPVAAVKQVGGLTMKSLNMSGKTPTFFDTDGNGIVNVADTTKGLIVLGLDEKNAKYAAYALHAIFSYPTGDTWVPTDTTLPINVNNMNRTRWGKNWGQYDRVDWVQDVDINQFFAASDDATWQEKFKKGRQYFGVLLLIFEWGTTWPFMMPDVPVQQIPFKNEIGQVVRKLILPTILSNFQRAREGNVHAGSQPPAHEAPTEPSQA</sequence>
<name>A0ABR1J5C8_9AGAR</name>
<dbReference type="Proteomes" id="UP001498398">
    <property type="component" value="Unassembled WGS sequence"/>
</dbReference>